<sequence length="93" mass="9634">MRIGRWGTAVAAALLAVGGLVAAGPASAADQDGGAPAPRPPSGHWARYDTFSHSLAGRTECRATGEAGRRQGHWPAYSCDSAVFTTELTVWVP</sequence>
<evidence type="ECO:0000256" key="2">
    <source>
        <dbReference type="SAM" id="SignalP"/>
    </source>
</evidence>
<reference evidence="3 4" key="1">
    <citation type="submission" date="2021-01" db="EMBL/GenBank/DDBJ databases">
        <title>WGS of actinomycetes isolated from Thailand.</title>
        <authorList>
            <person name="Thawai C."/>
        </authorList>
    </citation>
    <scope>NUCLEOTIDE SEQUENCE [LARGE SCALE GENOMIC DNA]</scope>
    <source>
        <strain evidence="3 4">CH9-7</strain>
    </source>
</reference>
<keyword evidence="4" id="KW-1185">Reference proteome</keyword>
<evidence type="ECO:0000256" key="1">
    <source>
        <dbReference type="SAM" id="MobiDB-lite"/>
    </source>
</evidence>
<protein>
    <submittedName>
        <fullName evidence="3">Uncharacterized protein</fullName>
    </submittedName>
</protein>
<accession>A0ABS1N3D6</accession>
<dbReference type="Proteomes" id="UP000629371">
    <property type="component" value="Unassembled WGS sequence"/>
</dbReference>
<evidence type="ECO:0000313" key="4">
    <source>
        <dbReference type="Proteomes" id="UP000629371"/>
    </source>
</evidence>
<gene>
    <name evidence="3" type="ORF">JK360_35585</name>
</gene>
<organism evidence="3 4">
    <name type="scientific">Streptomyces siderophoricus</name>
    <dbReference type="NCBI Taxonomy" id="2802281"/>
    <lineage>
        <taxon>Bacteria</taxon>
        <taxon>Bacillati</taxon>
        <taxon>Actinomycetota</taxon>
        <taxon>Actinomycetes</taxon>
        <taxon>Kitasatosporales</taxon>
        <taxon>Streptomycetaceae</taxon>
        <taxon>Streptomyces</taxon>
    </lineage>
</organism>
<keyword evidence="2" id="KW-0732">Signal</keyword>
<proteinExistence type="predicted"/>
<feature type="chain" id="PRO_5045480549" evidence="2">
    <location>
        <begin position="29"/>
        <end position="93"/>
    </location>
</feature>
<comment type="caution">
    <text evidence="3">The sequence shown here is derived from an EMBL/GenBank/DDBJ whole genome shotgun (WGS) entry which is preliminary data.</text>
</comment>
<dbReference type="RefSeq" id="WP_201811287.1">
    <property type="nucleotide sequence ID" value="NZ_JAERRI010000030.1"/>
</dbReference>
<dbReference type="EMBL" id="JAERRI010000030">
    <property type="protein sequence ID" value="MBL1094580.1"/>
    <property type="molecule type" value="Genomic_DNA"/>
</dbReference>
<name>A0ABS1N3D6_9ACTN</name>
<feature type="signal peptide" evidence="2">
    <location>
        <begin position="1"/>
        <end position="28"/>
    </location>
</feature>
<evidence type="ECO:0000313" key="3">
    <source>
        <dbReference type="EMBL" id="MBL1094580.1"/>
    </source>
</evidence>
<feature type="region of interest" description="Disordered" evidence="1">
    <location>
        <begin position="25"/>
        <end position="48"/>
    </location>
</feature>